<evidence type="ECO:0000313" key="8">
    <source>
        <dbReference type="EMBL" id="GEB53321.1"/>
    </source>
</evidence>
<keyword evidence="3" id="KW-0479">Metal-binding</keyword>
<dbReference type="GO" id="GO:0016705">
    <property type="term" value="F:oxidoreductase activity, acting on paired donors, with incorporation or reduction of molecular oxygen"/>
    <property type="evidence" value="ECO:0007669"/>
    <property type="project" value="InterPro"/>
</dbReference>
<name>A0A4Y3R6Q8_STRCI</name>
<organism evidence="8 9">
    <name type="scientific">Streptomyces cacaoi</name>
    <dbReference type="NCBI Taxonomy" id="1898"/>
    <lineage>
        <taxon>Bacteria</taxon>
        <taxon>Bacillati</taxon>
        <taxon>Actinomycetota</taxon>
        <taxon>Actinomycetes</taxon>
        <taxon>Kitasatosporales</taxon>
        <taxon>Streptomycetaceae</taxon>
        <taxon>Streptomyces</taxon>
    </lineage>
</organism>
<protein>
    <submittedName>
        <fullName evidence="8">Cytochrome P450</fullName>
    </submittedName>
</protein>
<dbReference type="InterPro" id="IPR036396">
    <property type="entry name" value="Cyt_P450_sf"/>
</dbReference>
<evidence type="ECO:0000256" key="7">
    <source>
        <dbReference type="SAM" id="MobiDB-lite"/>
    </source>
</evidence>
<keyword evidence="6" id="KW-0503">Monooxygenase</keyword>
<evidence type="ECO:0000256" key="1">
    <source>
        <dbReference type="ARBA" id="ARBA00010617"/>
    </source>
</evidence>
<dbReference type="GO" id="GO:0005506">
    <property type="term" value="F:iron ion binding"/>
    <property type="evidence" value="ECO:0007669"/>
    <property type="project" value="InterPro"/>
</dbReference>
<dbReference type="AlphaFoldDB" id="A0A4Y3R6Q8"/>
<dbReference type="FunFam" id="1.10.630.10:FF:000018">
    <property type="entry name" value="Cytochrome P450 monooxygenase"/>
    <property type="match status" value="1"/>
</dbReference>
<dbReference type="InterPro" id="IPR001128">
    <property type="entry name" value="Cyt_P450"/>
</dbReference>
<comment type="similarity">
    <text evidence="1">Belongs to the cytochrome P450 family.</text>
</comment>
<reference evidence="8 9" key="1">
    <citation type="submission" date="2019-06" db="EMBL/GenBank/DDBJ databases">
        <title>Whole genome shotgun sequence of Streptomyces cacaoi subsp. cacaoi NBRC 12748.</title>
        <authorList>
            <person name="Hosoyama A."/>
            <person name="Uohara A."/>
            <person name="Ohji S."/>
            <person name="Ichikawa N."/>
        </authorList>
    </citation>
    <scope>NUCLEOTIDE SEQUENCE [LARGE SCALE GENOMIC DNA]</scope>
    <source>
        <strain evidence="8 9">NBRC 12748</strain>
    </source>
</reference>
<keyword evidence="9" id="KW-1185">Reference proteome</keyword>
<dbReference type="Proteomes" id="UP000319210">
    <property type="component" value="Unassembled WGS sequence"/>
</dbReference>
<sequence>MQSPPSRPVGSANVTDHPGPAAAPLSGDEPDLTGHEFQHDPCRAYGRLREQGPVVRGWLSPEQSVWLITRFADVRAVLRDHRFVNSPLSVPGHTGPDPRKPMLSALGLPERIHPYFLRSVVDSDPPGHTVLRGLVSRAFTARRIRALRPRVAQIADRLLSELPGYAENGVADLVRHFAYPLPIAVICELVGIPEPDRPLWTSWSEDLLALDPGRLSTSTPSLVDSVHAAVEARRRCPTDDLLSGLIQAADGSGGGLADGDIVTMVLILVLAGHETTAHLISNGTAALLGHPDQLGALRADPGLLPGAVEELMRWCGPVQLARTRYAAEDVDLHGVRIRRGDTVQCVLVSANHDPRQYTAPERLDLTRHRGASAETHLGFEHGIHFCLGAPLARQEGEVAFHALWEHFPRLSLAVPRDSLERLPASGGWRLARLPLRLGPHAFRTPSG</sequence>
<keyword evidence="5" id="KW-0408">Iron</keyword>
<evidence type="ECO:0000256" key="2">
    <source>
        <dbReference type="ARBA" id="ARBA00022617"/>
    </source>
</evidence>
<keyword evidence="4" id="KW-0560">Oxidoreductase</keyword>
<keyword evidence="2" id="KW-0349">Heme</keyword>
<accession>A0A4Y3R6Q8</accession>
<dbReference type="PRINTS" id="PR00359">
    <property type="entry name" value="BP450"/>
</dbReference>
<dbReference type="PANTHER" id="PTHR46696:SF1">
    <property type="entry name" value="CYTOCHROME P450 YJIB-RELATED"/>
    <property type="match status" value="1"/>
</dbReference>
<dbReference type="GO" id="GO:0004497">
    <property type="term" value="F:monooxygenase activity"/>
    <property type="evidence" value="ECO:0007669"/>
    <property type="project" value="UniProtKB-KW"/>
</dbReference>
<comment type="caution">
    <text evidence="8">The sequence shown here is derived from an EMBL/GenBank/DDBJ whole genome shotgun (WGS) entry which is preliminary data.</text>
</comment>
<evidence type="ECO:0000256" key="4">
    <source>
        <dbReference type="ARBA" id="ARBA00023002"/>
    </source>
</evidence>
<dbReference type="EMBL" id="BJMM01000048">
    <property type="protein sequence ID" value="GEB53321.1"/>
    <property type="molecule type" value="Genomic_DNA"/>
</dbReference>
<dbReference type="Gene3D" id="1.10.630.10">
    <property type="entry name" value="Cytochrome P450"/>
    <property type="match status" value="1"/>
</dbReference>
<feature type="region of interest" description="Disordered" evidence="7">
    <location>
        <begin position="1"/>
        <end position="38"/>
    </location>
</feature>
<evidence type="ECO:0000256" key="6">
    <source>
        <dbReference type="ARBA" id="ARBA00023033"/>
    </source>
</evidence>
<evidence type="ECO:0000256" key="3">
    <source>
        <dbReference type="ARBA" id="ARBA00022723"/>
    </source>
</evidence>
<dbReference type="PANTHER" id="PTHR46696">
    <property type="entry name" value="P450, PUTATIVE (EUROFUNG)-RELATED"/>
    <property type="match status" value="1"/>
</dbReference>
<evidence type="ECO:0000256" key="5">
    <source>
        <dbReference type="ARBA" id="ARBA00023004"/>
    </source>
</evidence>
<dbReference type="SUPFAM" id="SSF48264">
    <property type="entry name" value="Cytochrome P450"/>
    <property type="match status" value="1"/>
</dbReference>
<dbReference type="Pfam" id="PF00067">
    <property type="entry name" value="p450"/>
    <property type="match status" value="1"/>
</dbReference>
<proteinExistence type="inferred from homology"/>
<dbReference type="GO" id="GO:0020037">
    <property type="term" value="F:heme binding"/>
    <property type="evidence" value="ECO:0007669"/>
    <property type="project" value="InterPro"/>
</dbReference>
<evidence type="ECO:0000313" key="9">
    <source>
        <dbReference type="Proteomes" id="UP000319210"/>
    </source>
</evidence>
<dbReference type="InterPro" id="IPR002397">
    <property type="entry name" value="Cyt_P450_B"/>
</dbReference>
<dbReference type="RefSeq" id="WP_230988984.1">
    <property type="nucleotide sequence ID" value="NZ_BJMM01000048.1"/>
</dbReference>
<gene>
    <name evidence="8" type="ORF">SCA03_58720</name>
</gene>
<dbReference type="CDD" id="cd11029">
    <property type="entry name" value="CYP107-like"/>
    <property type="match status" value="1"/>
</dbReference>